<feature type="transmembrane region" description="Helical" evidence="1">
    <location>
        <begin position="16"/>
        <end position="38"/>
    </location>
</feature>
<keyword evidence="1" id="KW-1133">Transmembrane helix</keyword>
<dbReference type="KEGG" id="saco:SAME_00695"/>
<dbReference type="Proteomes" id="UP000215144">
    <property type="component" value="Chromosome 1"/>
</dbReference>
<keyword evidence="1" id="KW-0472">Membrane</keyword>
<keyword evidence="1" id="KW-0812">Transmembrane</keyword>
<gene>
    <name evidence="2" type="ORF">SAMEA4504048_00695</name>
</gene>
<proteinExistence type="predicted"/>
<sequence>MIYFKPDNRYNKLMSVFMFKVLSASLLILTPIFTYIICKFFKLRRFGIKFPDITIPLYIFEIIVASSQFFKHSFIYYYLIAISILAIVVASWQFLKSKKFTYKRWFKFFWRLNFFLTFIFFLATLILLFQHSS</sequence>
<dbReference type="AlphaFoldDB" id="A0A239WSM7"/>
<dbReference type="InterPro" id="IPR024515">
    <property type="entry name" value="DUF3397"/>
</dbReference>
<feature type="transmembrane region" description="Helical" evidence="1">
    <location>
        <begin position="108"/>
        <end position="129"/>
    </location>
</feature>
<name>A0A239WSM7_STRAI</name>
<protein>
    <submittedName>
        <fullName evidence="2">Membrane protein</fullName>
    </submittedName>
</protein>
<feature type="transmembrane region" description="Helical" evidence="1">
    <location>
        <begin position="75"/>
        <end position="96"/>
    </location>
</feature>
<feature type="transmembrane region" description="Helical" evidence="1">
    <location>
        <begin position="50"/>
        <end position="69"/>
    </location>
</feature>
<evidence type="ECO:0000313" key="2">
    <source>
        <dbReference type="EMBL" id="SNV37491.1"/>
    </source>
</evidence>
<accession>A0A239WSM7</accession>
<evidence type="ECO:0000313" key="3">
    <source>
        <dbReference type="Proteomes" id="UP000215144"/>
    </source>
</evidence>
<evidence type="ECO:0000256" key="1">
    <source>
        <dbReference type="SAM" id="Phobius"/>
    </source>
</evidence>
<reference evidence="2 3" key="1">
    <citation type="submission" date="2017-06" db="EMBL/GenBank/DDBJ databases">
        <authorList>
            <consortium name="Pathogen Informatics"/>
        </authorList>
    </citation>
    <scope>NUCLEOTIDE SEQUENCE [LARGE SCALE GENOMIC DNA]</scope>
    <source>
        <strain evidence="2 3">NCTC11291</strain>
    </source>
</reference>
<dbReference type="EMBL" id="LT906454">
    <property type="protein sequence ID" value="SNV37491.1"/>
    <property type="molecule type" value="Genomic_DNA"/>
</dbReference>
<dbReference type="Pfam" id="PF11877">
    <property type="entry name" value="DUF3397"/>
    <property type="match status" value="1"/>
</dbReference>
<dbReference type="RefSeq" id="WP_331711884.1">
    <property type="nucleotide sequence ID" value="NZ_LT906454.1"/>
</dbReference>
<organism evidence="2 3">
    <name type="scientific">Streptococcus acidominimus</name>
    <dbReference type="NCBI Taxonomy" id="1326"/>
    <lineage>
        <taxon>Bacteria</taxon>
        <taxon>Bacillati</taxon>
        <taxon>Bacillota</taxon>
        <taxon>Bacilli</taxon>
        <taxon>Lactobacillales</taxon>
        <taxon>Streptococcaceae</taxon>
        <taxon>Streptococcus</taxon>
    </lineage>
</organism>